<dbReference type="Proteomes" id="UP001360424">
    <property type="component" value="Chromosome"/>
</dbReference>
<name>A0ABZ2H0X7_9GAMM</name>
<dbReference type="InterPro" id="IPR002938">
    <property type="entry name" value="FAD-bd"/>
</dbReference>
<reference evidence="9" key="1">
    <citation type="submission" date="2023-09" db="EMBL/GenBank/DDBJ databases">
        <title>Genomes of two closely related lineages of the louse Polyplax serrata with different host specificities.</title>
        <authorList>
            <person name="Martinu J."/>
            <person name="Tarabai H."/>
            <person name="Stefka J."/>
            <person name="Hypsa V."/>
        </authorList>
    </citation>
    <scope>NUCLEOTIDE SEQUENCE [LARGE SCALE GENOMIC DNA]</scope>
    <source>
        <strain evidence="9">HR10_N</strain>
    </source>
</reference>
<keyword evidence="6" id="KW-0560">Oxidoreductase</keyword>
<proteinExistence type="inferred from homology"/>
<dbReference type="SUPFAM" id="SSF51905">
    <property type="entry name" value="FAD/NAD(P)-binding domain"/>
    <property type="match status" value="1"/>
</dbReference>
<evidence type="ECO:0000256" key="7">
    <source>
        <dbReference type="ARBA" id="ARBA00023033"/>
    </source>
</evidence>
<accession>A0ABZ2H0X7</accession>
<comment type="pathway">
    <text evidence="2">Cofactor biosynthesis; ubiquinone biosynthesis.</text>
</comment>
<keyword evidence="4" id="KW-0285">Flavoprotein</keyword>
<evidence type="ECO:0000256" key="5">
    <source>
        <dbReference type="ARBA" id="ARBA00022827"/>
    </source>
</evidence>
<dbReference type="InterPro" id="IPR051205">
    <property type="entry name" value="UbiH/COQ6_monooxygenase"/>
</dbReference>
<gene>
    <name evidence="9" type="ORF">RQL38_01515</name>
</gene>
<dbReference type="NCBIfam" id="TIGR01988">
    <property type="entry name" value="Ubi-OHases"/>
    <property type="match status" value="1"/>
</dbReference>
<evidence type="ECO:0000256" key="1">
    <source>
        <dbReference type="ARBA" id="ARBA00001974"/>
    </source>
</evidence>
<evidence type="ECO:0000256" key="6">
    <source>
        <dbReference type="ARBA" id="ARBA00023002"/>
    </source>
</evidence>
<evidence type="ECO:0000256" key="2">
    <source>
        <dbReference type="ARBA" id="ARBA00004749"/>
    </source>
</evidence>
<dbReference type="EMBL" id="CP135136">
    <property type="protein sequence ID" value="WWR12262.1"/>
    <property type="molecule type" value="Genomic_DNA"/>
</dbReference>
<dbReference type="InterPro" id="IPR010971">
    <property type="entry name" value="UbiH/COQ6"/>
</dbReference>
<dbReference type="PANTHER" id="PTHR43876:SF7">
    <property type="entry name" value="UBIQUINONE BIOSYNTHESIS MONOOXYGENASE COQ6, MITOCHONDRIAL"/>
    <property type="match status" value="1"/>
</dbReference>
<protein>
    <submittedName>
        <fullName evidence="9">FAD-dependent monooxygenase</fullName>
    </submittedName>
</protein>
<keyword evidence="10" id="KW-1185">Reference proteome</keyword>
<dbReference type="RefSeq" id="WP_338521998.1">
    <property type="nucleotide sequence ID" value="NZ_CP135136.1"/>
</dbReference>
<dbReference type="Pfam" id="PF01494">
    <property type="entry name" value="FAD_binding_3"/>
    <property type="match status" value="1"/>
</dbReference>
<comment type="cofactor">
    <cofactor evidence="1">
        <name>FAD</name>
        <dbReference type="ChEBI" id="CHEBI:57692"/>
    </cofactor>
</comment>
<dbReference type="GO" id="GO:0004497">
    <property type="term" value="F:monooxygenase activity"/>
    <property type="evidence" value="ECO:0007669"/>
    <property type="project" value="UniProtKB-KW"/>
</dbReference>
<evidence type="ECO:0000259" key="8">
    <source>
        <dbReference type="Pfam" id="PF01494"/>
    </source>
</evidence>
<evidence type="ECO:0000313" key="10">
    <source>
        <dbReference type="Proteomes" id="UP001360424"/>
    </source>
</evidence>
<evidence type="ECO:0000256" key="3">
    <source>
        <dbReference type="ARBA" id="ARBA00005349"/>
    </source>
</evidence>
<keyword evidence="7 9" id="KW-0503">Monooxygenase</keyword>
<dbReference type="PANTHER" id="PTHR43876">
    <property type="entry name" value="UBIQUINONE BIOSYNTHESIS MONOOXYGENASE COQ6, MITOCHONDRIAL"/>
    <property type="match status" value="1"/>
</dbReference>
<keyword evidence="5" id="KW-0274">FAD</keyword>
<comment type="similarity">
    <text evidence="3">Belongs to the UbiH/COQ6 family.</text>
</comment>
<feature type="domain" description="FAD-binding" evidence="8">
    <location>
        <begin position="133"/>
        <end position="320"/>
    </location>
</feature>
<dbReference type="Gene3D" id="3.50.50.60">
    <property type="entry name" value="FAD/NAD(P)-binding domain"/>
    <property type="match status" value="2"/>
</dbReference>
<dbReference type="InterPro" id="IPR036188">
    <property type="entry name" value="FAD/NAD-bd_sf"/>
</dbReference>
<organism evidence="9 10">
    <name type="scientific">Candidatus Legionella polyplacis</name>
    <dbReference type="NCBI Taxonomy" id="2005262"/>
    <lineage>
        <taxon>Bacteria</taxon>
        <taxon>Pseudomonadati</taxon>
        <taxon>Pseudomonadota</taxon>
        <taxon>Gammaproteobacteria</taxon>
        <taxon>Legionellales</taxon>
        <taxon>Legionellaceae</taxon>
        <taxon>Legionella</taxon>
    </lineage>
</organism>
<sequence length="370" mass="42534">MALAKNNFSIAIIEKNAIPKKSIIKTPKIYTITSTSKKFLKHIGIWNALKKNPFKKIYLYDSIGKSSITFDSKTIQLPQLGYIISDYNIRITLLKKAHQLQNIFFFSINTINSIIDTNTGINVSNQKNTWIGKLLLITDGKKSIAKKILKIPTISWPYKQNAITAIILTEKPHHYIAYQKTSINESLAILPLKNKKISSIIWSLPCNISKKMMCFKEQEFTSKLQTILNNKLGKIILKSKRHIFPIKIHNTKQYSGNKWILLGDAAHTIHPITGMGFNIGIYDILVWINCLKKFNNNLNSKKALQLYNCKRKKHVWKAICTTEILKYTLYHPKKSIIKLRSLGLKILNNIIPIKNKIIKDANGERYIKFL</sequence>
<evidence type="ECO:0000313" key="9">
    <source>
        <dbReference type="EMBL" id="WWR12262.1"/>
    </source>
</evidence>
<evidence type="ECO:0000256" key="4">
    <source>
        <dbReference type="ARBA" id="ARBA00022630"/>
    </source>
</evidence>